<feature type="region of interest" description="Disordered" evidence="1">
    <location>
        <begin position="1"/>
        <end position="20"/>
    </location>
</feature>
<sequence length="177" mass="19780">MAYPFDPEQPLPDPLTPDAATRVRDERRELLPTWAEASRELVVHLGQLSRWNPPEILLEHPSHGLTHMSTICASEDLTPFEMIGYKPFDLLLTAYCAEYMFSDVGGEWVLDEDPESPTFARFLMGEHDAAHPNATVDVYAAVTTFLNEPKGRDLKKLLESLQDAMGAPAGVHDTSYP</sequence>
<gene>
    <name evidence="2" type="ORF">BJ999_000771</name>
</gene>
<dbReference type="EMBL" id="JACCBT010000001">
    <property type="protein sequence ID" value="NYE10475.1"/>
    <property type="molecule type" value="Genomic_DNA"/>
</dbReference>
<accession>A0A7Y9G8D9</accession>
<reference evidence="2 3" key="1">
    <citation type="submission" date="2020-07" db="EMBL/GenBank/DDBJ databases">
        <title>Sequencing the genomes of 1000 actinobacteria strains.</title>
        <authorList>
            <person name="Klenk H.-P."/>
        </authorList>
    </citation>
    <scope>NUCLEOTIDE SEQUENCE [LARGE SCALE GENOMIC DNA]</scope>
    <source>
        <strain evidence="2 3">DSM 43461</strain>
    </source>
</reference>
<keyword evidence="3" id="KW-1185">Reference proteome</keyword>
<protein>
    <submittedName>
        <fullName evidence="2">Uncharacterized protein</fullName>
    </submittedName>
</protein>
<evidence type="ECO:0000313" key="3">
    <source>
        <dbReference type="Proteomes" id="UP000591272"/>
    </source>
</evidence>
<dbReference type="RefSeq" id="WP_179831994.1">
    <property type="nucleotide sequence ID" value="NZ_BMRD01000005.1"/>
</dbReference>
<evidence type="ECO:0000256" key="1">
    <source>
        <dbReference type="SAM" id="MobiDB-lite"/>
    </source>
</evidence>
<organism evidence="2 3">
    <name type="scientific">Actinomadura citrea</name>
    <dbReference type="NCBI Taxonomy" id="46158"/>
    <lineage>
        <taxon>Bacteria</taxon>
        <taxon>Bacillati</taxon>
        <taxon>Actinomycetota</taxon>
        <taxon>Actinomycetes</taxon>
        <taxon>Streptosporangiales</taxon>
        <taxon>Thermomonosporaceae</taxon>
        <taxon>Actinomadura</taxon>
    </lineage>
</organism>
<comment type="caution">
    <text evidence="2">The sequence shown here is derived from an EMBL/GenBank/DDBJ whole genome shotgun (WGS) entry which is preliminary data.</text>
</comment>
<proteinExistence type="predicted"/>
<name>A0A7Y9G8D9_9ACTN</name>
<dbReference type="Proteomes" id="UP000591272">
    <property type="component" value="Unassembled WGS sequence"/>
</dbReference>
<dbReference type="AlphaFoldDB" id="A0A7Y9G8D9"/>
<evidence type="ECO:0000313" key="2">
    <source>
        <dbReference type="EMBL" id="NYE10475.1"/>
    </source>
</evidence>